<accession>A0A7I7UND3</accession>
<sequence length="114" mass="12570">MTVPEPLLPARPWAGSALLRTRGDGADQSCQSRVIERSHRHRLIRCQYPQMIVVASFASALSIDYANDRIHPRELSLIVSVRGLSERVLGCAGSADVIDCLLDDRLGTRFVIEG</sequence>
<keyword evidence="2" id="KW-1185">Reference proteome</keyword>
<evidence type="ECO:0000313" key="2">
    <source>
        <dbReference type="Proteomes" id="UP000467252"/>
    </source>
</evidence>
<dbReference type="AlphaFoldDB" id="A0A7I7UND3"/>
<name>A0A7I7UND3_MYCPV</name>
<organism evidence="1 2">
    <name type="scientific">Mycolicibacterium pulveris</name>
    <name type="common">Mycobacterium pulveris</name>
    <dbReference type="NCBI Taxonomy" id="36813"/>
    <lineage>
        <taxon>Bacteria</taxon>
        <taxon>Bacillati</taxon>
        <taxon>Actinomycetota</taxon>
        <taxon>Actinomycetes</taxon>
        <taxon>Mycobacteriales</taxon>
        <taxon>Mycobacteriaceae</taxon>
        <taxon>Mycolicibacterium</taxon>
    </lineage>
</organism>
<proteinExistence type="predicted"/>
<gene>
    <name evidence="1" type="ORF">MPUL_40150</name>
</gene>
<reference evidence="1 2" key="1">
    <citation type="journal article" date="2019" name="Emerg. Microbes Infect.">
        <title>Comprehensive subspecies identification of 175 nontuberculous mycobacteria species based on 7547 genomic profiles.</title>
        <authorList>
            <person name="Matsumoto Y."/>
            <person name="Kinjo T."/>
            <person name="Motooka D."/>
            <person name="Nabeya D."/>
            <person name="Jung N."/>
            <person name="Uechi K."/>
            <person name="Horii T."/>
            <person name="Iida T."/>
            <person name="Fujita J."/>
            <person name="Nakamura S."/>
        </authorList>
    </citation>
    <scope>NUCLEOTIDE SEQUENCE [LARGE SCALE GENOMIC DNA]</scope>
    <source>
        <strain evidence="1 2">JCM 6370</strain>
    </source>
</reference>
<dbReference type="EMBL" id="AP022599">
    <property type="protein sequence ID" value="BBY82857.1"/>
    <property type="molecule type" value="Genomic_DNA"/>
</dbReference>
<protein>
    <submittedName>
        <fullName evidence="1">Uncharacterized protein</fullName>
    </submittedName>
</protein>
<dbReference type="Proteomes" id="UP000467252">
    <property type="component" value="Chromosome"/>
</dbReference>
<evidence type="ECO:0000313" key="1">
    <source>
        <dbReference type="EMBL" id="BBY82857.1"/>
    </source>
</evidence>